<keyword evidence="2" id="KW-0255">Endonuclease</keyword>
<feature type="domain" description="Tc1-like transposase DDE" evidence="1">
    <location>
        <begin position="2"/>
        <end position="65"/>
    </location>
</feature>
<dbReference type="EMBL" id="FRAC01000050">
    <property type="protein sequence ID" value="SHL74792.1"/>
    <property type="molecule type" value="Genomic_DNA"/>
</dbReference>
<dbReference type="STRING" id="1121322.SAMN02745136_05615"/>
<dbReference type="InterPro" id="IPR036397">
    <property type="entry name" value="RNaseH_sf"/>
</dbReference>
<evidence type="ECO:0000259" key="1">
    <source>
        <dbReference type="Pfam" id="PF13358"/>
    </source>
</evidence>
<keyword evidence="2" id="KW-0378">Hydrolase</keyword>
<dbReference type="InterPro" id="IPR038717">
    <property type="entry name" value="Tc1-like_DDE_dom"/>
</dbReference>
<accession>A0A1M7D5J8</accession>
<dbReference type="GO" id="GO:0004519">
    <property type="term" value="F:endonuclease activity"/>
    <property type="evidence" value="ECO:0007669"/>
    <property type="project" value="UniProtKB-KW"/>
</dbReference>
<dbReference type="GO" id="GO:0003676">
    <property type="term" value="F:nucleic acid binding"/>
    <property type="evidence" value="ECO:0007669"/>
    <property type="project" value="InterPro"/>
</dbReference>
<protein>
    <submittedName>
        <fullName evidence="2">DDE superfamily endonuclease</fullName>
    </submittedName>
</protein>
<feature type="non-terminal residue" evidence="2">
    <location>
        <position position="1"/>
    </location>
</feature>
<name>A0A1M7D5J8_9FIRM</name>
<organism evidence="2 3">
    <name type="scientific">Anaerocolumna jejuensis DSM 15929</name>
    <dbReference type="NCBI Taxonomy" id="1121322"/>
    <lineage>
        <taxon>Bacteria</taxon>
        <taxon>Bacillati</taxon>
        <taxon>Bacillota</taxon>
        <taxon>Clostridia</taxon>
        <taxon>Lachnospirales</taxon>
        <taxon>Lachnospiraceae</taxon>
        <taxon>Anaerocolumna</taxon>
    </lineage>
</organism>
<evidence type="ECO:0000313" key="3">
    <source>
        <dbReference type="Proteomes" id="UP000184386"/>
    </source>
</evidence>
<proteinExistence type="predicted"/>
<sequence>IRIVLDNHTVHTSKKTREYLATRPGRFLFVFTPKHGSWLNMIEAFFGKFARVCLRGIRVQTKQELVDRIYQYMDEVNAAPVVPRWKYKMDEIRV</sequence>
<dbReference type="Proteomes" id="UP000184386">
    <property type="component" value="Unassembled WGS sequence"/>
</dbReference>
<dbReference type="AlphaFoldDB" id="A0A1M7D5J8"/>
<dbReference type="RefSeq" id="WP_170866778.1">
    <property type="nucleotide sequence ID" value="NZ_FRAC01000050.1"/>
</dbReference>
<evidence type="ECO:0000313" key="2">
    <source>
        <dbReference type="EMBL" id="SHL74792.1"/>
    </source>
</evidence>
<dbReference type="Pfam" id="PF13358">
    <property type="entry name" value="DDE_3"/>
    <property type="match status" value="1"/>
</dbReference>
<reference evidence="2 3" key="1">
    <citation type="submission" date="2016-11" db="EMBL/GenBank/DDBJ databases">
        <authorList>
            <person name="Jaros S."/>
            <person name="Januszkiewicz K."/>
            <person name="Wedrychowicz H."/>
        </authorList>
    </citation>
    <scope>NUCLEOTIDE SEQUENCE [LARGE SCALE GENOMIC DNA]</scope>
    <source>
        <strain evidence="2 3">DSM 15929</strain>
    </source>
</reference>
<gene>
    <name evidence="2" type="ORF">SAMN02745136_05615</name>
</gene>
<keyword evidence="2" id="KW-0540">Nuclease</keyword>
<keyword evidence="3" id="KW-1185">Reference proteome</keyword>
<dbReference type="Gene3D" id="3.30.420.10">
    <property type="entry name" value="Ribonuclease H-like superfamily/Ribonuclease H"/>
    <property type="match status" value="1"/>
</dbReference>